<dbReference type="Proteomes" id="UP001634393">
    <property type="component" value="Unassembled WGS sequence"/>
</dbReference>
<comment type="caution">
    <text evidence="1">The sequence shown here is derived from an EMBL/GenBank/DDBJ whole genome shotgun (WGS) entry which is preliminary data.</text>
</comment>
<name>A0ABD3UIZ3_9LAMI</name>
<organism evidence="1 2">
    <name type="scientific">Penstemon smallii</name>
    <dbReference type="NCBI Taxonomy" id="265156"/>
    <lineage>
        <taxon>Eukaryota</taxon>
        <taxon>Viridiplantae</taxon>
        <taxon>Streptophyta</taxon>
        <taxon>Embryophyta</taxon>
        <taxon>Tracheophyta</taxon>
        <taxon>Spermatophyta</taxon>
        <taxon>Magnoliopsida</taxon>
        <taxon>eudicotyledons</taxon>
        <taxon>Gunneridae</taxon>
        <taxon>Pentapetalae</taxon>
        <taxon>asterids</taxon>
        <taxon>lamiids</taxon>
        <taxon>Lamiales</taxon>
        <taxon>Plantaginaceae</taxon>
        <taxon>Cheloneae</taxon>
        <taxon>Penstemon</taxon>
    </lineage>
</organism>
<evidence type="ECO:0000313" key="1">
    <source>
        <dbReference type="EMBL" id="KAL3848746.1"/>
    </source>
</evidence>
<dbReference type="AlphaFoldDB" id="A0ABD3UIZ3"/>
<protein>
    <submittedName>
        <fullName evidence="1">Uncharacterized protein</fullName>
    </submittedName>
</protein>
<gene>
    <name evidence="1" type="ORF">ACJIZ3_010628</name>
</gene>
<accession>A0ABD3UIZ3</accession>
<dbReference type="EMBL" id="JBJXBP010000001">
    <property type="protein sequence ID" value="KAL3848746.1"/>
    <property type="molecule type" value="Genomic_DNA"/>
</dbReference>
<reference evidence="1 2" key="1">
    <citation type="submission" date="2024-12" db="EMBL/GenBank/DDBJ databases">
        <title>The unique morphological basis and parallel evolutionary history of personate flowers in Penstemon.</title>
        <authorList>
            <person name="Depatie T.H."/>
            <person name="Wessinger C.A."/>
        </authorList>
    </citation>
    <scope>NUCLEOTIDE SEQUENCE [LARGE SCALE GENOMIC DNA]</scope>
    <source>
        <strain evidence="1">WTNN_2</strain>
        <tissue evidence="1">Leaf</tissue>
    </source>
</reference>
<proteinExistence type="predicted"/>
<evidence type="ECO:0000313" key="2">
    <source>
        <dbReference type="Proteomes" id="UP001634393"/>
    </source>
</evidence>
<sequence>MASNTLSSILSPSFAASWLPVFGTINASSHFLALADQADNFQSIWCSHNNEEAPLIEFGTTPEISLYDNFIDIRLCKFPKHPGILPDKWFLERSISIKDLISHNESEPKVLFAFEPIVETDLQYHKIPI</sequence>
<keyword evidence="2" id="KW-1185">Reference proteome</keyword>